<dbReference type="Proteomes" id="UP001276659">
    <property type="component" value="Unassembled WGS sequence"/>
</dbReference>
<feature type="compositionally biased region" description="Basic and acidic residues" evidence="1">
    <location>
        <begin position="78"/>
        <end position="88"/>
    </location>
</feature>
<feature type="compositionally biased region" description="Polar residues" evidence="1">
    <location>
        <begin position="1"/>
        <end position="14"/>
    </location>
</feature>
<protein>
    <submittedName>
        <fullName evidence="2">Uncharacterized protein</fullName>
    </submittedName>
</protein>
<gene>
    <name evidence="2" type="ORF">OEA41_000563</name>
</gene>
<dbReference type="AlphaFoldDB" id="A0AAD9ZGT2"/>
<feature type="region of interest" description="Disordered" evidence="1">
    <location>
        <begin position="1"/>
        <end position="186"/>
    </location>
</feature>
<feature type="compositionally biased region" description="Polar residues" evidence="1">
    <location>
        <begin position="62"/>
        <end position="76"/>
    </location>
</feature>
<reference evidence="2" key="1">
    <citation type="submission" date="2022-11" db="EMBL/GenBank/DDBJ databases">
        <title>Chromosomal genome sequence assembly and mating type (MAT) locus characterization of the leprose asexual lichenized fungus Lepraria neglecta (Nyl.) Erichsen.</title>
        <authorList>
            <person name="Allen J.L."/>
            <person name="Pfeffer B."/>
        </authorList>
    </citation>
    <scope>NUCLEOTIDE SEQUENCE</scope>
    <source>
        <strain evidence="2">Allen 5258</strain>
    </source>
</reference>
<evidence type="ECO:0000313" key="2">
    <source>
        <dbReference type="EMBL" id="KAK3178428.1"/>
    </source>
</evidence>
<keyword evidence="3" id="KW-1185">Reference proteome</keyword>
<comment type="caution">
    <text evidence="2">The sequence shown here is derived from an EMBL/GenBank/DDBJ whole genome shotgun (WGS) entry which is preliminary data.</text>
</comment>
<organism evidence="2 3">
    <name type="scientific">Lepraria neglecta</name>
    <dbReference type="NCBI Taxonomy" id="209136"/>
    <lineage>
        <taxon>Eukaryota</taxon>
        <taxon>Fungi</taxon>
        <taxon>Dikarya</taxon>
        <taxon>Ascomycota</taxon>
        <taxon>Pezizomycotina</taxon>
        <taxon>Lecanoromycetes</taxon>
        <taxon>OSLEUM clade</taxon>
        <taxon>Lecanoromycetidae</taxon>
        <taxon>Lecanorales</taxon>
        <taxon>Lecanorineae</taxon>
        <taxon>Stereocaulaceae</taxon>
        <taxon>Lepraria</taxon>
    </lineage>
</organism>
<evidence type="ECO:0000256" key="1">
    <source>
        <dbReference type="SAM" id="MobiDB-lite"/>
    </source>
</evidence>
<feature type="compositionally biased region" description="Basic and acidic residues" evidence="1">
    <location>
        <begin position="152"/>
        <end position="186"/>
    </location>
</feature>
<proteinExistence type="predicted"/>
<dbReference type="EMBL" id="JASNWA010000003">
    <property type="protein sequence ID" value="KAK3178428.1"/>
    <property type="molecule type" value="Genomic_DNA"/>
</dbReference>
<feature type="compositionally biased region" description="Basic and acidic residues" evidence="1">
    <location>
        <begin position="17"/>
        <end position="27"/>
    </location>
</feature>
<name>A0AAD9ZGT2_9LECA</name>
<sequence>MSASRNADAVSNQPGEFRSHIERDEPLTTKGHKPGVLVGNDAVPEFSAKTLPPDSAPADRTFQPNPVSVIPSQALNDDNDRLHGKESTKTTASSTLGGATSGDVHTGMGHPGQGQTSNELRHDGQHTRKNPGGYGGGLAGVGASVPSSNQMADERTQVSQRAYEKEEGKYAGTRSDKREPQPDGEI</sequence>
<accession>A0AAD9ZGT2</accession>
<feature type="compositionally biased region" description="Low complexity" evidence="1">
    <location>
        <begin position="89"/>
        <end position="102"/>
    </location>
</feature>
<evidence type="ECO:0000313" key="3">
    <source>
        <dbReference type="Proteomes" id="UP001276659"/>
    </source>
</evidence>